<organism evidence="1 2">
    <name type="scientific">Sulfodiicoccus acidiphilus</name>
    <dbReference type="NCBI Taxonomy" id="1670455"/>
    <lineage>
        <taxon>Archaea</taxon>
        <taxon>Thermoproteota</taxon>
        <taxon>Thermoprotei</taxon>
        <taxon>Sulfolobales</taxon>
        <taxon>Sulfolobaceae</taxon>
        <taxon>Sulfodiicoccus</taxon>
    </lineage>
</organism>
<dbReference type="EMBL" id="BMQS01000008">
    <property type="protein sequence ID" value="GGT94277.1"/>
    <property type="molecule type" value="Genomic_DNA"/>
</dbReference>
<reference evidence="1" key="1">
    <citation type="journal article" date="2014" name="Int. J. Syst. Evol. Microbiol.">
        <title>Complete genome sequence of Corynebacterium casei LMG S-19264T (=DSM 44701T), isolated from a smear-ripened cheese.</title>
        <authorList>
            <consortium name="US DOE Joint Genome Institute (JGI-PGF)"/>
            <person name="Walter F."/>
            <person name="Albersmeier A."/>
            <person name="Kalinowski J."/>
            <person name="Ruckert C."/>
        </authorList>
    </citation>
    <scope>NUCLEOTIDE SEQUENCE</scope>
    <source>
        <strain evidence="1">JCM 31740</strain>
    </source>
</reference>
<dbReference type="Proteomes" id="UP000616143">
    <property type="component" value="Unassembled WGS sequence"/>
</dbReference>
<name>A0A830H0L5_9CREN</name>
<reference evidence="1" key="2">
    <citation type="submission" date="2020-09" db="EMBL/GenBank/DDBJ databases">
        <authorList>
            <person name="Sun Q."/>
            <person name="Ohkuma M."/>
        </authorList>
    </citation>
    <scope>NUCLEOTIDE SEQUENCE</scope>
    <source>
        <strain evidence="1">JCM 31740</strain>
    </source>
</reference>
<dbReference type="AlphaFoldDB" id="A0A830H0L5"/>
<proteinExistence type="predicted"/>
<evidence type="ECO:0000313" key="2">
    <source>
        <dbReference type="Proteomes" id="UP000616143"/>
    </source>
</evidence>
<gene>
    <name evidence="1" type="ORF">GCM10007116_09830</name>
</gene>
<evidence type="ECO:0000313" key="1">
    <source>
        <dbReference type="EMBL" id="GGT94277.1"/>
    </source>
</evidence>
<comment type="caution">
    <text evidence="1">The sequence shown here is derived from an EMBL/GenBank/DDBJ whole genome shotgun (WGS) entry which is preliminary data.</text>
</comment>
<accession>A0A830H0L5</accession>
<protein>
    <submittedName>
        <fullName evidence="1">Uncharacterized protein</fullName>
    </submittedName>
</protein>
<sequence length="53" mass="6171">MTKRVEIEKLTHLILIVAKKWIRNIYPAVITHYMALSMGCYNVGPRDNTNILQ</sequence>